<dbReference type="InterPro" id="IPR049809">
    <property type="entry name" value="YehF/YfeS-like_WGR"/>
</dbReference>
<dbReference type="AlphaFoldDB" id="A0A2T0WHF0"/>
<name>A0A2T0WHF0_9RHOB</name>
<gene>
    <name evidence="2" type="ORF">CLV74_113102</name>
</gene>
<reference evidence="2 3" key="1">
    <citation type="submission" date="2018-03" db="EMBL/GenBank/DDBJ databases">
        <title>Genomic Encyclopedia of Archaeal and Bacterial Type Strains, Phase II (KMG-II): from individual species to whole genera.</title>
        <authorList>
            <person name="Goeker M."/>
        </authorList>
    </citation>
    <scope>NUCLEOTIDE SEQUENCE [LARGE SCALE GENOMIC DNA]</scope>
    <source>
        <strain evidence="2 3">DSM 100212</strain>
    </source>
</reference>
<dbReference type="Gene3D" id="2.20.140.10">
    <property type="entry name" value="WGR domain"/>
    <property type="match status" value="1"/>
</dbReference>
<dbReference type="GO" id="GO:0003677">
    <property type="term" value="F:DNA binding"/>
    <property type="evidence" value="ECO:0007669"/>
    <property type="project" value="UniProtKB-KW"/>
</dbReference>
<dbReference type="SMART" id="SM00773">
    <property type="entry name" value="WGR"/>
    <property type="match status" value="1"/>
</dbReference>
<proteinExistence type="predicted"/>
<feature type="domain" description="WGR" evidence="1">
    <location>
        <begin position="1"/>
        <end position="90"/>
    </location>
</feature>
<sequence>MGRILRSMTHTPLPLRMTRYDPARNMARFYALSLEPTLFGEVMLVRNWGRIGTRGQVLTQTFAQADEATEALNTLHRQKARKGYRALASQ</sequence>
<dbReference type="Proteomes" id="UP000238392">
    <property type="component" value="Unassembled WGS sequence"/>
</dbReference>
<dbReference type="SUPFAM" id="SSF142921">
    <property type="entry name" value="WGR domain-like"/>
    <property type="match status" value="1"/>
</dbReference>
<dbReference type="Pfam" id="PF05406">
    <property type="entry name" value="WGR"/>
    <property type="match status" value="1"/>
</dbReference>
<dbReference type="EMBL" id="PVTQ01000013">
    <property type="protein sequence ID" value="PRY86127.1"/>
    <property type="molecule type" value="Genomic_DNA"/>
</dbReference>
<keyword evidence="3" id="KW-1185">Reference proteome</keyword>
<organism evidence="2 3">
    <name type="scientific">Donghicola tyrosinivorans</name>
    <dbReference type="NCBI Taxonomy" id="1652492"/>
    <lineage>
        <taxon>Bacteria</taxon>
        <taxon>Pseudomonadati</taxon>
        <taxon>Pseudomonadota</taxon>
        <taxon>Alphaproteobacteria</taxon>
        <taxon>Rhodobacterales</taxon>
        <taxon>Roseobacteraceae</taxon>
        <taxon>Donghicola</taxon>
    </lineage>
</organism>
<accession>A0A2T0WHF0</accession>
<evidence type="ECO:0000259" key="1">
    <source>
        <dbReference type="PROSITE" id="PS51977"/>
    </source>
</evidence>
<dbReference type="InterPro" id="IPR008893">
    <property type="entry name" value="WGR_domain"/>
</dbReference>
<dbReference type="CDD" id="cd07996">
    <property type="entry name" value="WGR_MMR_like"/>
    <property type="match status" value="1"/>
</dbReference>
<dbReference type="PROSITE" id="PS51977">
    <property type="entry name" value="WGR"/>
    <property type="match status" value="1"/>
</dbReference>
<evidence type="ECO:0000313" key="3">
    <source>
        <dbReference type="Proteomes" id="UP000238392"/>
    </source>
</evidence>
<protein>
    <submittedName>
        <fullName evidence="2">Putative DNA-binding WGR domain protein</fullName>
    </submittedName>
</protein>
<dbReference type="InterPro" id="IPR036930">
    <property type="entry name" value="WGR_dom_sf"/>
</dbReference>
<keyword evidence="2" id="KW-0238">DNA-binding</keyword>
<comment type="caution">
    <text evidence="2">The sequence shown here is derived from an EMBL/GenBank/DDBJ whole genome shotgun (WGS) entry which is preliminary data.</text>
</comment>
<evidence type="ECO:0000313" key="2">
    <source>
        <dbReference type="EMBL" id="PRY86127.1"/>
    </source>
</evidence>